<evidence type="ECO:0000313" key="3">
    <source>
        <dbReference type="EMBL" id="GAA1866780.1"/>
    </source>
</evidence>
<feature type="compositionally biased region" description="Low complexity" evidence="1">
    <location>
        <begin position="32"/>
        <end position="79"/>
    </location>
</feature>
<accession>A0ABN2NHC8</accession>
<feature type="chain" id="PRO_5045822617" description="DUF4232 domain-containing protein" evidence="2">
    <location>
        <begin position="24"/>
        <end position="190"/>
    </location>
</feature>
<comment type="caution">
    <text evidence="3">The sequence shown here is derived from an EMBL/GenBank/DDBJ whole genome shotgun (WGS) entry which is preliminary data.</text>
</comment>
<dbReference type="EMBL" id="BAAAQK010000022">
    <property type="protein sequence ID" value="GAA1866780.1"/>
    <property type="molecule type" value="Genomic_DNA"/>
</dbReference>
<protein>
    <recommendedName>
        <fullName evidence="5">DUF4232 domain-containing protein</fullName>
    </recommendedName>
</protein>
<feature type="signal peptide" evidence="2">
    <location>
        <begin position="1"/>
        <end position="23"/>
    </location>
</feature>
<dbReference type="RefSeq" id="WP_344422942.1">
    <property type="nucleotide sequence ID" value="NZ_BAAAQK010000022.1"/>
</dbReference>
<keyword evidence="2" id="KW-0732">Signal</keyword>
<sequence length="190" mass="19859">MALRRLAVLVPTLVLSLVATVSACGSGGGPGTAPAAGVTSASAPSPSRTPASTTARSGSSSSARASAAPSASARASATQSSSCRKADYVPLRAVTLTNSGGDTVRIWRSGSSTRPYRPYWKINGGKETFQDTLPYTLRAGSLTAEFFVVQTPRFEPGSDGRNQLVQGYQLVMEVCGTWRQTDGPTDIWKR</sequence>
<organism evidence="3 4">
    <name type="scientific">Pseudonocardia ailaonensis</name>
    <dbReference type="NCBI Taxonomy" id="367279"/>
    <lineage>
        <taxon>Bacteria</taxon>
        <taxon>Bacillati</taxon>
        <taxon>Actinomycetota</taxon>
        <taxon>Actinomycetes</taxon>
        <taxon>Pseudonocardiales</taxon>
        <taxon>Pseudonocardiaceae</taxon>
        <taxon>Pseudonocardia</taxon>
    </lineage>
</organism>
<name>A0ABN2NHC8_9PSEU</name>
<reference evidence="3 4" key="1">
    <citation type="journal article" date="2019" name="Int. J. Syst. Evol. Microbiol.">
        <title>The Global Catalogue of Microorganisms (GCM) 10K type strain sequencing project: providing services to taxonomists for standard genome sequencing and annotation.</title>
        <authorList>
            <consortium name="The Broad Institute Genomics Platform"/>
            <consortium name="The Broad Institute Genome Sequencing Center for Infectious Disease"/>
            <person name="Wu L."/>
            <person name="Ma J."/>
        </authorList>
    </citation>
    <scope>NUCLEOTIDE SEQUENCE [LARGE SCALE GENOMIC DNA]</scope>
    <source>
        <strain evidence="3 4">JCM 16009</strain>
    </source>
</reference>
<evidence type="ECO:0000256" key="2">
    <source>
        <dbReference type="SAM" id="SignalP"/>
    </source>
</evidence>
<evidence type="ECO:0008006" key="5">
    <source>
        <dbReference type="Google" id="ProtNLM"/>
    </source>
</evidence>
<feature type="region of interest" description="Disordered" evidence="1">
    <location>
        <begin position="26"/>
        <end position="79"/>
    </location>
</feature>
<dbReference type="PROSITE" id="PS51257">
    <property type="entry name" value="PROKAR_LIPOPROTEIN"/>
    <property type="match status" value="1"/>
</dbReference>
<proteinExistence type="predicted"/>
<evidence type="ECO:0000256" key="1">
    <source>
        <dbReference type="SAM" id="MobiDB-lite"/>
    </source>
</evidence>
<gene>
    <name evidence="3" type="ORF">GCM10009836_54000</name>
</gene>
<keyword evidence="4" id="KW-1185">Reference proteome</keyword>
<evidence type="ECO:0000313" key="4">
    <source>
        <dbReference type="Proteomes" id="UP001500449"/>
    </source>
</evidence>
<dbReference type="Proteomes" id="UP001500449">
    <property type="component" value="Unassembled WGS sequence"/>
</dbReference>